<proteinExistence type="predicted"/>
<reference evidence="1" key="1">
    <citation type="submission" date="2022-08" db="EMBL/GenBank/DDBJ databases">
        <title>Genome Sequence of Lecanicillium fungicola.</title>
        <authorList>
            <person name="Buettner E."/>
        </authorList>
    </citation>
    <scope>NUCLEOTIDE SEQUENCE</scope>
    <source>
        <strain evidence="1">Babe33</strain>
    </source>
</reference>
<accession>A0ACC1NTB0</accession>
<protein>
    <submittedName>
        <fullName evidence="1">Uncharacterized protein</fullName>
    </submittedName>
</protein>
<evidence type="ECO:0000313" key="1">
    <source>
        <dbReference type="EMBL" id="KAJ2982096.1"/>
    </source>
</evidence>
<evidence type="ECO:0000313" key="2">
    <source>
        <dbReference type="Proteomes" id="UP001143910"/>
    </source>
</evidence>
<keyword evidence="2" id="KW-1185">Reference proteome</keyword>
<comment type="caution">
    <text evidence="1">The sequence shown here is derived from an EMBL/GenBank/DDBJ whole genome shotgun (WGS) entry which is preliminary data.</text>
</comment>
<organism evidence="1 2">
    <name type="scientific">Zarea fungicola</name>
    <dbReference type="NCBI Taxonomy" id="93591"/>
    <lineage>
        <taxon>Eukaryota</taxon>
        <taxon>Fungi</taxon>
        <taxon>Dikarya</taxon>
        <taxon>Ascomycota</taxon>
        <taxon>Pezizomycotina</taxon>
        <taxon>Sordariomycetes</taxon>
        <taxon>Hypocreomycetidae</taxon>
        <taxon>Hypocreales</taxon>
        <taxon>Cordycipitaceae</taxon>
        <taxon>Zarea</taxon>
    </lineage>
</organism>
<sequence>MSPINLADPDADSGKVQLRMSEATQQLLDMEAQYTAGGFTPLPAFMDKGLGARLWDVDGKEYLDFICMFSAINQGHSHPKIIQAMTTQLQKAYGLDSPRQTNVNPTTGQVLQFGNLQLMEECLREHHTRTAAVIMECIRNTGNTYEEEVNYSRGVYDLCKKYGILFIADEVRMGCGKTGKFFSFHHLGDDVKPDLVVMGKSVSGGAYPASFVLGPKEIMGLVHAYESAATFCHTPLAIAACEAALEIIDEENLVERAAAIGRKFTAMTADLKSHPYVTKIEVRGADFNVGILEDAAKGITARRLAGLILTKGVLLYPLEGRLRMSVPMVMTDEELERGIQTIKDAMNELPSYGAIPGEAYHKD</sequence>
<gene>
    <name evidence="1" type="ORF">NQ176_g1619</name>
</gene>
<dbReference type="Proteomes" id="UP001143910">
    <property type="component" value="Unassembled WGS sequence"/>
</dbReference>
<dbReference type="EMBL" id="JANJQO010000094">
    <property type="protein sequence ID" value="KAJ2982096.1"/>
    <property type="molecule type" value="Genomic_DNA"/>
</dbReference>
<name>A0ACC1NTB0_9HYPO</name>